<dbReference type="InterPro" id="IPR001878">
    <property type="entry name" value="Znf_CCHC"/>
</dbReference>
<keyword evidence="1" id="KW-0479">Metal-binding</keyword>
<name>A0AA88KHF2_NAELO</name>
<feature type="compositionally biased region" description="Low complexity" evidence="2">
    <location>
        <begin position="10"/>
        <end position="19"/>
    </location>
</feature>
<keyword evidence="5" id="KW-1185">Reference proteome</keyword>
<dbReference type="AlphaFoldDB" id="A0AA88KHF2"/>
<comment type="caution">
    <text evidence="4">The sequence shown here is derived from an EMBL/GenBank/DDBJ whole genome shotgun (WGS) entry which is preliminary data.</text>
</comment>
<evidence type="ECO:0000256" key="1">
    <source>
        <dbReference type="PROSITE-ProRule" id="PRU00047"/>
    </source>
</evidence>
<keyword evidence="1" id="KW-0863">Zinc-finger</keyword>
<accession>A0AA88KHF2</accession>
<evidence type="ECO:0000313" key="4">
    <source>
        <dbReference type="EMBL" id="KAG2379510.1"/>
    </source>
</evidence>
<dbReference type="InterPro" id="IPR036875">
    <property type="entry name" value="Znf_CCHC_sf"/>
</dbReference>
<sequence>MAKKKQGEASSSSTTSPSTFQNKPKFKTLKEQIKQQKITQKLNKSSSQATSSTGSGSSGKKSTSSPSLNKNNSIQIPILEISDKNSSSEEEQVENIDENIRLDLSLQCGSKSEYEFVCKTCGGEHDEERCSNNYCPNCLEKHKLDSCPHTKAGANVCEWCNKKGHTQTKCPMKQYIISRDDIPENVVCFVCGEKGHLNCSQSYKSFSNKKYCFNCGQQGHSGLDCEDIKFDDILSTCLKDQNYYMSSSDGFLAKRMVEKYKYN</sequence>
<proteinExistence type="predicted"/>
<dbReference type="SUPFAM" id="SSF57756">
    <property type="entry name" value="Retrovirus zinc finger-like domains"/>
    <property type="match status" value="1"/>
</dbReference>
<reference evidence="4 5" key="1">
    <citation type="journal article" date="2018" name="BMC Genomics">
        <title>The genome of Naegleria lovaniensis, the basis for a comparative approach to unravel pathogenicity factors of the human pathogenic amoeba N. fowleri.</title>
        <authorList>
            <person name="Liechti N."/>
            <person name="Schurch N."/>
            <person name="Bruggmann R."/>
            <person name="Wittwer M."/>
        </authorList>
    </citation>
    <scope>NUCLEOTIDE SEQUENCE [LARGE SCALE GENOMIC DNA]</scope>
    <source>
        <strain evidence="4 5">ATCC 30569</strain>
    </source>
</reference>
<feature type="region of interest" description="Disordered" evidence="2">
    <location>
        <begin position="1"/>
        <end position="94"/>
    </location>
</feature>
<organism evidence="4 5">
    <name type="scientific">Naegleria lovaniensis</name>
    <name type="common">Amoeba</name>
    <dbReference type="NCBI Taxonomy" id="51637"/>
    <lineage>
        <taxon>Eukaryota</taxon>
        <taxon>Discoba</taxon>
        <taxon>Heterolobosea</taxon>
        <taxon>Tetramitia</taxon>
        <taxon>Eutetramitia</taxon>
        <taxon>Vahlkampfiidae</taxon>
        <taxon>Naegleria</taxon>
    </lineage>
</organism>
<gene>
    <name evidence="4" type="ORF">C9374_006627</name>
</gene>
<dbReference type="SMART" id="SM00343">
    <property type="entry name" value="ZnF_C2HC"/>
    <property type="match status" value="3"/>
</dbReference>
<dbReference type="EMBL" id="PYSW02000028">
    <property type="protein sequence ID" value="KAG2379510.1"/>
    <property type="molecule type" value="Genomic_DNA"/>
</dbReference>
<dbReference type="Gene3D" id="4.10.60.10">
    <property type="entry name" value="Zinc finger, CCHC-type"/>
    <property type="match status" value="1"/>
</dbReference>
<evidence type="ECO:0000256" key="2">
    <source>
        <dbReference type="SAM" id="MobiDB-lite"/>
    </source>
</evidence>
<evidence type="ECO:0000313" key="5">
    <source>
        <dbReference type="Proteomes" id="UP000816034"/>
    </source>
</evidence>
<evidence type="ECO:0000259" key="3">
    <source>
        <dbReference type="PROSITE" id="PS50158"/>
    </source>
</evidence>
<protein>
    <recommendedName>
        <fullName evidence="3">CCHC-type domain-containing protein</fullName>
    </recommendedName>
</protein>
<dbReference type="GeneID" id="68099081"/>
<feature type="compositionally biased region" description="Low complexity" evidence="2">
    <location>
        <begin position="35"/>
        <end position="67"/>
    </location>
</feature>
<keyword evidence="1" id="KW-0862">Zinc</keyword>
<dbReference type="RefSeq" id="XP_044546772.1">
    <property type="nucleotide sequence ID" value="XM_044696508.1"/>
</dbReference>
<dbReference type="GO" id="GO:0003676">
    <property type="term" value="F:nucleic acid binding"/>
    <property type="evidence" value="ECO:0007669"/>
    <property type="project" value="InterPro"/>
</dbReference>
<dbReference type="GO" id="GO:0008270">
    <property type="term" value="F:zinc ion binding"/>
    <property type="evidence" value="ECO:0007669"/>
    <property type="project" value="UniProtKB-KW"/>
</dbReference>
<dbReference type="Proteomes" id="UP000816034">
    <property type="component" value="Unassembled WGS sequence"/>
</dbReference>
<dbReference type="PROSITE" id="PS50158">
    <property type="entry name" value="ZF_CCHC"/>
    <property type="match status" value="1"/>
</dbReference>
<feature type="domain" description="CCHC-type" evidence="3">
    <location>
        <begin position="212"/>
        <end position="227"/>
    </location>
</feature>